<evidence type="ECO:0000313" key="3">
    <source>
        <dbReference type="Proteomes" id="UP000321577"/>
    </source>
</evidence>
<feature type="transmembrane region" description="Helical" evidence="1">
    <location>
        <begin position="44"/>
        <end position="62"/>
    </location>
</feature>
<keyword evidence="3" id="KW-1185">Reference proteome</keyword>
<evidence type="ECO:0000313" key="2">
    <source>
        <dbReference type="EMBL" id="GEP46277.1"/>
    </source>
</evidence>
<feature type="transmembrane region" description="Helical" evidence="1">
    <location>
        <begin position="220"/>
        <end position="240"/>
    </location>
</feature>
<accession>A0A512MHQ8</accession>
<keyword evidence="1" id="KW-1133">Transmembrane helix</keyword>
<dbReference type="OrthoDB" id="188122at2"/>
<dbReference type="AlphaFoldDB" id="A0A512MHQ8"/>
<name>A0A512MHQ8_9BACT</name>
<feature type="transmembrane region" description="Helical" evidence="1">
    <location>
        <begin position="196"/>
        <end position="214"/>
    </location>
</feature>
<feature type="transmembrane region" description="Helical" evidence="1">
    <location>
        <begin position="88"/>
        <end position="107"/>
    </location>
</feature>
<dbReference type="EMBL" id="BKAG01000081">
    <property type="protein sequence ID" value="GEP46277.1"/>
    <property type="molecule type" value="Genomic_DNA"/>
</dbReference>
<keyword evidence="1" id="KW-0812">Transmembrane</keyword>
<feature type="transmembrane region" description="Helical" evidence="1">
    <location>
        <begin position="247"/>
        <end position="265"/>
    </location>
</feature>
<feature type="transmembrane region" description="Helical" evidence="1">
    <location>
        <begin position="164"/>
        <end position="184"/>
    </location>
</feature>
<protein>
    <recommendedName>
        <fullName evidence="4">Prenyltransferase</fullName>
    </recommendedName>
</protein>
<sequence>MSVPPSPASEKVPTWLWPHLLSLEAPIVAMAWTAGLAHLHRVPAMPGVLPGLGLCAWIIYVLDRLMDTRGKTEAQLGLRHRFHRRHRLAFLAAVLAGIGLVIRFGFWTVPADLMWQSALLSVPVIFYLALYAAGGSQWFFRGLLPLGGVTLILFIQSAPLRPNFKMSLTLIISAVLLMLTLKQYQERLRSAMSKDLLGGLLFALGCTAWSRFVRNGSDPVGGFVEFSLLTCLFVSNLTGISTRELHYRWLAAGFGAAVGALALVYQGSLAASMSTLAASCGIGFVLLLILDRARASLSENAYRVLADVAVLVPVVGLYW</sequence>
<dbReference type="RefSeq" id="WP_146855993.1">
    <property type="nucleotide sequence ID" value="NZ_BKAG01000081.1"/>
</dbReference>
<dbReference type="Proteomes" id="UP000321577">
    <property type="component" value="Unassembled WGS sequence"/>
</dbReference>
<feature type="transmembrane region" description="Helical" evidence="1">
    <location>
        <begin position="113"/>
        <end position="131"/>
    </location>
</feature>
<gene>
    <name evidence="2" type="ORF">BGE01nite_55680</name>
</gene>
<evidence type="ECO:0008006" key="4">
    <source>
        <dbReference type="Google" id="ProtNLM"/>
    </source>
</evidence>
<proteinExistence type="predicted"/>
<feature type="transmembrane region" description="Helical" evidence="1">
    <location>
        <begin position="138"/>
        <end position="158"/>
    </location>
</feature>
<keyword evidence="1" id="KW-0472">Membrane</keyword>
<reference evidence="2 3" key="1">
    <citation type="submission" date="2019-07" db="EMBL/GenBank/DDBJ databases">
        <title>Whole genome shotgun sequence of Brevifollis gellanilyticus NBRC 108608.</title>
        <authorList>
            <person name="Hosoyama A."/>
            <person name="Uohara A."/>
            <person name="Ohji S."/>
            <person name="Ichikawa N."/>
        </authorList>
    </citation>
    <scope>NUCLEOTIDE SEQUENCE [LARGE SCALE GENOMIC DNA]</scope>
    <source>
        <strain evidence="2 3">NBRC 108608</strain>
    </source>
</reference>
<organism evidence="2 3">
    <name type="scientific">Brevifollis gellanilyticus</name>
    <dbReference type="NCBI Taxonomy" id="748831"/>
    <lineage>
        <taxon>Bacteria</taxon>
        <taxon>Pseudomonadati</taxon>
        <taxon>Verrucomicrobiota</taxon>
        <taxon>Verrucomicrobiia</taxon>
        <taxon>Verrucomicrobiales</taxon>
        <taxon>Verrucomicrobiaceae</taxon>
    </lineage>
</organism>
<comment type="caution">
    <text evidence="2">The sequence shown here is derived from an EMBL/GenBank/DDBJ whole genome shotgun (WGS) entry which is preliminary data.</text>
</comment>
<evidence type="ECO:0000256" key="1">
    <source>
        <dbReference type="SAM" id="Phobius"/>
    </source>
</evidence>
<feature type="transmembrane region" description="Helical" evidence="1">
    <location>
        <begin position="271"/>
        <end position="289"/>
    </location>
</feature>